<gene>
    <name evidence="2" type="ORF">ACFSQP_05615</name>
</gene>
<dbReference type="RefSeq" id="WP_376892431.1">
    <property type="nucleotide sequence ID" value="NZ_JBHULS010000002.1"/>
</dbReference>
<evidence type="ECO:0000313" key="2">
    <source>
        <dbReference type="EMBL" id="MFD2551289.1"/>
    </source>
</evidence>
<keyword evidence="1" id="KW-0472">Membrane</keyword>
<comment type="caution">
    <text evidence="2">The sequence shown here is derived from an EMBL/GenBank/DDBJ whole genome shotgun (WGS) entry which is preliminary data.</text>
</comment>
<feature type="transmembrane region" description="Helical" evidence="1">
    <location>
        <begin position="62"/>
        <end position="80"/>
    </location>
</feature>
<dbReference type="Proteomes" id="UP001597472">
    <property type="component" value="Unassembled WGS sequence"/>
</dbReference>
<proteinExistence type="predicted"/>
<sequence>MSIFDSLYYTVLKYYKGKKSKKAHQIASYYISILQVAILLLLGMFFAGFFSQMHVNTLSQDQVWVLFIMAIVFIFFKNWIQYAGKKRMVLNAKMINKKSKNTPICLLWLLPVACILLAVILWQAV</sequence>
<dbReference type="EMBL" id="JBHULS010000002">
    <property type="protein sequence ID" value="MFD2551289.1"/>
    <property type="molecule type" value="Genomic_DNA"/>
</dbReference>
<protein>
    <recommendedName>
        <fullName evidence="4">ABC transporter permease</fullName>
    </recommendedName>
</protein>
<reference evidence="3" key="1">
    <citation type="journal article" date="2019" name="Int. J. Syst. Evol. Microbiol.">
        <title>The Global Catalogue of Microorganisms (GCM) 10K type strain sequencing project: providing services to taxonomists for standard genome sequencing and annotation.</title>
        <authorList>
            <consortium name="The Broad Institute Genomics Platform"/>
            <consortium name="The Broad Institute Genome Sequencing Center for Infectious Disease"/>
            <person name="Wu L."/>
            <person name="Ma J."/>
        </authorList>
    </citation>
    <scope>NUCLEOTIDE SEQUENCE [LARGE SCALE GENOMIC DNA]</scope>
    <source>
        <strain evidence="3">KCTC 42587</strain>
    </source>
</reference>
<keyword evidence="1" id="KW-0812">Transmembrane</keyword>
<evidence type="ECO:0000313" key="3">
    <source>
        <dbReference type="Proteomes" id="UP001597472"/>
    </source>
</evidence>
<evidence type="ECO:0000256" key="1">
    <source>
        <dbReference type="SAM" id="Phobius"/>
    </source>
</evidence>
<keyword evidence="1" id="KW-1133">Transmembrane helix</keyword>
<accession>A0ABW5KSF6</accession>
<organism evidence="2 3">
    <name type="scientific">Bizionia sediminis</name>
    <dbReference type="NCBI Taxonomy" id="1737064"/>
    <lineage>
        <taxon>Bacteria</taxon>
        <taxon>Pseudomonadati</taxon>
        <taxon>Bacteroidota</taxon>
        <taxon>Flavobacteriia</taxon>
        <taxon>Flavobacteriales</taxon>
        <taxon>Flavobacteriaceae</taxon>
        <taxon>Bizionia</taxon>
    </lineage>
</organism>
<keyword evidence="3" id="KW-1185">Reference proteome</keyword>
<name>A0ABW5KSF6_9FLAO</name>
<feature type="transmembrane region" description="Helical" evidence="1">
    <location>
        <begin position="26"/>
        <end position="50"/>
    </location>
</feature>
<evidence type="ECO:0008006" key="4">
    <source>
        <dbReference type="Google" id="ProtNLM"/>
    </source>
</evidence>
<feature type="transmembrane region" description="Helical" evidence="1">
    <location>
        <begin position="101"/>
        <end position="122"/>
    </location>
</feature>